<evidence type="ECO:0000256" key="1">
    <source>
        <dbReference type="ARBA" id="ARBA00022723"/>
    </source>
</evidence>
<keyword evidence="3" id="KW-0862">Zinc</keyword>
<accession>A0A4R0NIV7</accession>
<evidence type="ECO:0000313" key="6">
    <source>
        <dbReference type="Proteomes" id="UP000291117"/>
    </source>
</evidence>
<dbReference type="AlphaFoldDB" id="A0A4R0NIV7"/>
<sequence length="322" mass="36740">MENFIGASQLKDQVSLVSLLSRLGHEPLRKSGGELFYLSMLRSNDTEPSFCVNETLGVWYDHGNGQGGDLIDFARAYWKELDFPQLLQKISEVCNITIDYQHPQQSERKSRPRLKAIKLPNYKIEEIKPLGNNQVLTNYLMSRGVWGVANDQLKEIYYYVEDEKQLRKHYFAIGWLNQFKGWELRNKYFKGCLGKKTLTIILGDPLKLAVFEGYMNYLSWKRYHQEAAHTVICLNSLVNLPQAISASGTYPEISLYLDHDQAGREATAAFLNRLPYATDASSIYEGFNDYNDKLKCDLKSTGKLRHETSPAASTGMHKGSNS</sequence>
<dbReference type="EMBL" id="SJSM01000002">
    <property type="protein sequence ID" value="TCC98794.1"/>
    <property type="molecule type" value="Genomic_DNA"/>
</dbReference>
<protein>
    <recommendedName>
        <fullName evidence="4">Zinc finger CHC2-type domain-containing protein</fullName>
    </recommendedName>
</protein>
<dbReference type="Gene3D" id="3.90.580.10">
    <property type="entry name" value="Zinc finger, CHC2-type domain"/>
    <property type="match status" value="1"/>
</dbReference>
<proteinExistence type="predicted"/>
<dbReference type="GO" id="GO:0003899">
    <property type="term" value="F:DNA-directed RNA polymerase activity"/>
    <property type="evidence" value="ECO:0007669"/>
    <property type="project" value="InterPro"/>
</dbReference>
<dbReference type="Gene3D" id="3.40.1360.10">
    <property type="match status" value="1"/>
</dbReference>
<name>A0A4R0NIV7_9SPHI</name>
<dbReference type="Pfam" id="PF13155">
    <property type="entry name" value="Toprim_2"/>
    <property type="match status" value="1"/>
</dbReference>
<dbReference type="RefSeq" id="WP_131607774.1">
    <property type="nucleotide sequence ID" value="NZ_SJSM01000002.1"/>
</dbReference>
<dbReference type="PANTHER" id="PTHR30313">
    <property type="entry name" value="DNA PRIMASE"/>
    <property type="match status" value="1"/>
</dbReference>
<evidence type="ECO:0000256" key="3">
    <source>
        <dbReference type="ARBA" id="ARBA00022833"/>
    </source>
</evidence>
<dbReference type="GO" id="GO:0003677">
    <property type="term" value="F:DNA binding"/>
    <property type="evidence" value="ECO:0007669"/>
    <property type="project" value="InterPro"/>
</dbReference>
<keyword evidence="1" id="KW-0479">Metal-binding</keyword>
<evidence type="ECO:0000313" key="5">
    <source>
        <dbReference type="EMBL" id="TCC98794.1"/>
    </source>
</evidence>
<comment type="caution">
    <text evidence="5">The sequence shown here is derived from an EMBL/GenBank/DDBJ whole genome shotgun (WGS) entry which is preliminary data.</text>
</comment>
<dbReference type="Proteomes" id="UP000291117">
    <property type="component" value="Unassembled WGS sequence"/>
</dbReference>
<dbReference type="SUPFAM" id="SSF57783">
    <property type="entry name" value="Zinc beta-ribbon"/>
    <property type="match status" value="1"/>
</dbReference>
<keyword evidence="6" id="KW-1185">Reference proteome</keyword>
<evidence type="ECO:0000256" key="2">
    <source>
        <dbReference type="ARBA" id="ARBA00022771"/>
    </source>
</evidence>
<dbReference type="GO" id="GO:0005737">
    <property type="term" value="C:cytoplasm"/>
    <property type="evidence" value="ECO:0007669"/>
    <property type="project" value="TreeGrafter"/>
</dbReference>
<gene>
    <name evidence="5" type="ORF">EZ444_05835</name>
</gene>
<dbReference type="GO" id="GO:0006269">
    <property type="term" value="P:DNA replication, synthesis of primer"/>
    <property type="evidence" value="ECO:0007669"/>
    <property type="project" value="TreeGrafter"/>
</dbReference>
<dbReference type="Pfam" id="PF01807">
    <property type="entry name" value="Zn_ribbon_DnaG"/>
    <property type="match status" value="1"/>
</dbReference>
<dbReference type="OrthoDB" id="8536512at2"/>
<dbReference type="GO" id="GO:0008270">
    <property type="term" value="F:zinc ion binding"/>
    <property type="evidence" value="ECO:0007669"/>
    <property type="project" value="UniProtKB-KW"/>
</dbReference>
<feature type="domain" description="Zinc finger CHC2-type" evidence="4">
    <location>
        <begin position="9"/>
        <end position="101"/>
    </location>
</feature>
<dbReference type="InterPro" id="IPR036977">
    <property type="entry name" value="DNA_primase_Znf_CHC2"/>
</dbReference>
<organism evidence="5 6">
    <name type="scientific">Pedobacter hiemivivus</name>
    <dbReference type="NCBI Taxonomy" id="2530454"/>
    <lineage>
        <taxon>Bacteria</taxon>
        <taxon>Pseudomonadati</taxon>
        <taxon>Bacteroidota</taxon>
        <taxon>Sphingobacteriia</taxon>
        <taxon>Sphingobacteriales</taxon>
        <taxon>Sphingobacteriaceae</taxon>
        <taxon>Pedobacter</taxon>
    </lineage>
</organism>
<dbReference type="InterPro" id="IPR050219">
    <property type="entry name" value="DnaG_primase"/>
</dbReference>
<evidence type="ECO:0000259" key="4">
    <source>
        <dbReference type="Pfam" id="PF01807"/>
    </source>
</evidence>
<dbReference type="PANTHER" id="PTHR30313:SF2">
    <property type="entry name" value="DNA PRIMASE"/>
    <property type="match status" value="1"/>
</dbReference>
<reference evidence="5 6" key="1">
    <citation type="submission" date="2019-02" db="EMBL/GenBank/DDBJ databases">
        <title>Pedobacter sp. RP-3-8 sp. nov., isolated from Arctic soil.</title>
        <authorList>
            <person name="Dahal R.H."/>
        </authorList>
    </citation>
    <scope>NUCLEOTIDE SEQUENCE [LARGE SCALE GENOMIC DNA]</scope>
    <source>
        <strain evidence="5 6">RP-3-8</strain>
    </source>
</reference>
<dbReference type="InterPro" id="IPR002694">
    <property type="entry name" value="Znf_CHC2"/>
</dbReference>
<keyword evidence="2" id="KW-0863">Zinc-finger</keyword>